<dbReference type="GeneID" id="101389946"/>
<keyword evidence="11 23" id="KW-0675">Receptor</keyword>
<evidence type="ECO:0000256" key="10">
    <source>
        <dbReference type="ARBA" id="ARBA00023136"/>
    </source>
</evidence>
<evidence type="ECO:0000256" key="1">
    <source>
        <dbReference type="ARBA" id="ARBA00001436"/>
    </source>
</evidence>
<dbReference type="CDD" id="cd07302">
    <property type="entry name" value="CHD"/>
    <property type="match status" value="1"/>
</dbReference>
<keyword evidence="10 18" id="KW-0472">Membrane</keyword>
<evidence type="ECO:0000313" key="23">
    <source>
        <dbReference type="RefSeq" id="XP_014652964.1"/>
    </source>
</evidence>
<dbReference type="Gene3D" id="3.30.70.1230">
    <property type="entry name" value="Nucleotide cyclase"/>
    <property type="match status" value="1"/>
</dbReference>
<dbReference type="Pfam" id="PF00211">
    <property type="entry name" value="Guanylate_cyc"/>
    <property type="match status" value="1"/>
</dbReference>
<evidence type="ECO:0000256" key="12">
    <source>
        <dbReference type="ARBA" id="ARBA00023180"/>
    </source>
</evidence>
<dbReference type="PANTHER" id="PTHR11920">
    <property type="entry name" value="GUANYLYL CYCLASE"/>
    <property type="match status" value="1"/>
</dbReference>
<dbReference type="PROSITE" id="PS00458">
    <property type="entry name" value="ANF_RECEPTORS"/>
    <property type="match status" value="1"/>
</dbReference>
<keyword evidence="22" id="KW-1185">Reference proteome</keyword>
<evidence type="ECO:0000256" key="3">
    <source>
        <dbReference type="ARBA" id="ARBA00012202"/>
    </source>
</evidence>
<evidence type="ECO:0000256" key="18">
    <source>
        <dbReference type="SAM" id="Phobius"/>
    </source>
</evidence>
<dbReference type="CDD" id="cd14042">
    <property type="entry name" value="PK_GC-A_B"/>
    <property type="match status" value="1"/>
</dbReference>
<proteinExistence type="inferred from homology"/>
<name>A0ABM1DMD3_CERSS</name>
<dbReference type="SUPFAM" id="SSF56112">
    <property type="entry name" value="Protein kinase-like (PK-like)"/>
    <property type="match status" value="1"/>
</dbReference>
<evidence type="ECO:0000259" key="20">
    <source>
        <dbReference type="PROSITE" id="PS50011"/>
    </source>
</evidence>
<evidence type="ECO:0000256" key="2">
    <source>
        <dbReference type="ARBA" id="ARBA00004251"/>
    </source>
</evidence>
<evidence type="ECO:0000256" key="16">
    <source>
        <dbReference type="RuleBase" id="RU003431"/>
    </source>
</evidence>
<evidence type="ECO:0000256" key="11">
    <source>
        <dbReference type="ARBA" id="ARBA00023170"/>
    </source>
</evidence>
<evidence type="ECO:0000256" key="9">
    <source>
        <dbReference type="ARBA" id="ARBA00023134"/>
    </source>
</evidence>
<evidence type="ECO:0000256" key="6">
    <source>
        <dbReference type="ARBA" id="ARBA00022729"/>
    </source>
</evidence>
<evidence type="ECO:0000256" key="17">
    <source>
        <dbReference type="SAM" id="Coils"/>
    </source>
</evidence>
<dbReference type="InterPro" id="IPR001054">
    <property type="entry name" value="A/G_cyclase"/>
</dbReference>
<dbReference type="InterPro" id="IPR028082">
    <property type="entry name" value="Peripla_BP_I"/>
</dbReference>
<evidence type="ECO:0000256" key="7">
    <source>
        <dbReference type="ARBA" id="ARBA00022741"/>
    </source>
</evidence>
<evidence type="ECO:0000256" key="14">
    <source>
        <dbReference type="ARBA" id="ARBA00023293"/>
    </source>
</evidence>
<keyword evidence="7" id="KW-0547">Nucleotide-binding</keyword>
<feature type="domain" description="Protein kinase" evidence="20">
    <location>
        <begin position="443"/>
        <end position="716"/>
    </location>
</feature>
<accession>A0ABM1DMD3</accession>
<dbReference type="InterPro" id="IPR000719">
    <property type="entry name" value="Prot_kinase_dom"/>
</dbReference>
<protein>
    <recommendedName>
        <fullName evidence="3 16">Guanylate cyclase</fullName>
        <ecNumber evidence="3 16">4.6.1.2</ecNumber>
    </recommendedName>
</protein>
<keyword evidence="5 18" id="KW-0812">Transmembrane</keyword>
<keyword evidence="6 19" id="KW-0732">Signal</keyword>
<dbReference type="InterPro" id="IPR011009">
    <property type="entry name" value="Kinase-like_dom_sf"/>
</dbReference>
<dbReference type="InterPro" id="IPR050401">
    <property type="entry name" value="Cyclic_nucleotide_synthase"/>
</dbReference>
<feature type="coiled-coil region" evidence="17">
    <location>
        <begin position="728"/>
        <end position="755"/>
    </location>
</feature>
<feature type="signal peptide" evidence="19">
    <location>
        <begin position="1"/>
        <end position="16"/>
    </location>
</feature>
<dbReference type="PROSITE" id="PS50011">
    <property type="entry name" value="PROTEIN_KINASE_DOM"/>
    <property type="match status" value="1"/>
</dbReference>
<feature type="chain" id="PRO_5046176494" description="Guanylate cyclase" evidence="19">
    <location>
        <begin position="17"/>
        <end position="977"/>
    </location>
</feature>
<sequence>MALPSLLLLVATLAGGVRPPGARNLTLAVVLPEHNLSYAWAWPRVGPAVALAVEALGRALPVDLRFVSSELDGACSEYLAPLLAVDLKLYHDPDLLLGPGCVYPAASVARFASHWRLPLLTAGAVASGFTAKNEHYRTLVRTGPSAPKLVVYICGPLEMLHEILLQAQRENLTNGDYVFFYLDVFGESLRAGPTRSTGRPWQDNRTREQAQALREAFQTVLVITYREPSNPEYQEFQNRLLIRAREDFGVELAPSLMNLIAGCFYDGILLYAEVLNETIQEGGAREDGLRIVEKMQGRRYHGVTGLVVMDKNNDRETDFVLWAMGDLDSGDFQPAAHYSGAEKQIWWTGRPIPWVKGAPPLDNPPCAFDLDDPSCDKTPLSTLAIVALGTGITFIMFGVSSFLIFRPYRKLMLEKELASMLWRIRWEELQFGNSERYHKGAGSRLTLSLRGSSYGSLMTAHGKYQIFANTGHFKGNVVAIKHVNKKRIELTRQVLFELKHMRDVQFNHLTRFIGACIDPPNICIVTEYCPRGSLQDILENDSINLDWMFRYSLINDLVKGMAFLHNSIIASHGSLKSSNCVVDSRFVLKITDYGLASFRSTAEPDDSHALYAKKLWTAPELLSGNPLPTTGMQKADVYSFGIILQEIALRSGPFYLEGLDLSPKEIVQKVRNGQRPYFRPSIDRTQLNEELVLLMERCWAQDPADRPDFGQIKGFIRRFNKEGGTSILDNLLLRMEQYANNLEKLVEERTQAYLEEKRKAEALLYQILPHSVAEQLKRGETVQAEAFDSVTIYFSDIVGFTALSAESTPMQVVTLLNDLYTCFDAIIDNFDVYKVETIGDAYMVVSGLPGRNGQRHAPEIARMALALLDAVSSFRIRHRPHDQLRLRIGVHTGPVCAGVVGLKMPRYCLFGDTVNTASRMESNGQALKIHVSSTTKDALDELGCFQLELRGDVEMKGKGKMRTYWLLGERKGPAGLL</sequence>
<feature type="domain" description="Guanylate cyclase" evidence="21">
    <location>
        <begin position="791"/>
        <end position="921"/>
    </location>
</feature>
<dbReference type="SUPFAM" id="SSF55073">
    <property type="entry name" value="Nucleotide cyclase"/>
    <property type="match status" value="1"/>
</dbReference>
<dbReference type="Pfam" id="PF07714">
    <property type="entry name" value="PK_Tyr_Ser-Thr"/>
    <property type="match status" value="1"/>
</dbReference>
<keyword evidence="8 18" id="KW-1133">Transmembrane helix</keyword>
<comment type="similarity">
    <text evidence="15">Belongs to the adenylyl cyclase class-4/guanylyl cyclase family.</text>
</comment>
<gene>
    <name evidence="23" type="primary">LOC101389946</name>
</gene>
<dbReference type="InterPro" id="IPR029787">
    <property type="entry name" value="Nucleotide_cyclase"/>
</dbReference>
<dbReference type="RefSeq" id="XP_014652964.1">
    <property type="nucleotide sequence ID" value="XM_014797478.1"/>
</dbReference>
<feature type="transmembrane region" description="Helical" evidence="18">
    <location>
        <begin position="383"/>
        <end position="405"/>
    </location>
</feature>
<dbReference type="PROSITE" id="PS00452">
    <property type="entry name" value="GUANYLATE_CYCLASE_1"/>
    <property type="match status" value="1"/>
</dbReference>
<evidence type="ECO:0000256" key="8">
    <source>
        <dbReference type="ARBA" id="ARBA00022989"/>
    </source>
</evidence>
<comment type="subcellular location">
    <subcellularLocation>
        <location evidence="2">Cell membrane</location>
        <topology evidence="2">Single-pass type I membrane protein</topology>
    </subcellularLocation>
</comment>
<keyword evidence="9" id="KW-0342">GTP-binding</keyword>
<evidence type="ECO:0000313" key="22">
    <source>
        <dbReference type="Proteomes" id="UP000694910"/>
    </source>
</evidence>
<comment type="catalytic activity">
    <reaction evidence="1 16">
        <text>GTP = 3',5'-cyclic GMP + diphosphate</text>
        <dbReference type="Rhea" id="RHEA:13665"/>
        <dbReference type="ChEBI" id="CHEBI:33019"/>
        <dbReference type="ChEBI" id="CHEBI:37565"/>
        <dbReference type="ChEBI" id="CHEBI:57746"/>
        <dbReference type="EC" id="4.6.1.2"/>
    </reaction>
</comment>
<evidence type="ECO:0000256" key="19">
    <source>
        <dbReference type="SAM" id="SignalP"/>
    </source>
</evidence>
<dbReference type="PANTHER" id="PTHR11920:SF494">
    <property type="entry name" value="ATRIAL NATRIURETIC PEPTIDE RECEPTOR 2"/>
    <property type="match status" value="1"/>
</dbReference>
<dbReference type="Pfam" id="PF01094">
    <property type="entry name" value="ANF_receptor"/>
    <property type="match status" value="2"/>
</dbReference>
<evidence type="ECO:0000256" key="15">
    <source>
        <dbReference type="RuleBase" id="RU000405"/>
    </source>
</evidence>
<keyword evidence="13 15" id="KW-0456">Lyase</keyword>
<keyword evidence="12" id="KW-0325">Glycoprotein</keyword>
<dbReference type="Proteomes" id="UP000694910">
    <property type="component" value="Unplaced"/>
</dbReference>
<dbReference type="InterPro" id="IPR018297">
    <property type="entry name" value="A/G_cyclase_CS"/>
</dbReference>
<dbReference type="Gene3D" id="3.40.50.2300">
    <property type="match status" value="3"/>
</dbReference>
<dbReference type="Gene3D" id="1.10.510.10">
    <property type="entry name" value="Transferase(Phosphotransferase) domain 1"/>
    <property type="match status" value="1"/>
</dbReference>
<dbReference type="PROSITE" id="PS50125">
    <property type="entry name" value="GUANYLATE_CYCLASE_2"/>
    <property type="match status" value="1"/>
</dbReference>
<evidence type="ECO:0000256" key="5">
    <source>
        <dbReference type="ARBA" id="ARBA00022692"/>
    </source>
</evidence>
<dbReference type="SMART" id="SM00044">
    <property type="entry name" value="CYCc"/>
    <property type="match status" value="1"/>
</dbReference>
<keyword evidence="17" id="KW-0175">Coiled coil</keyword>
<dbReference type="SUPFAM" id="SSF53822">
    <property type="entry name" value="Periplasmic binding protein-like I"/>
    <property type="match status" value="1"/>
</dbReference>
<keyword evidence="4" id="KW-1003">Cell membrane</keyword>
<dbReference type="InterPro" id="IPR001170">
    <property type="entry name" value="ANPR/GUC"/>
</dbReference>
<dbReference type="InterPro" id="IPR001828">
    <property type="entry name" value="ANF_lig-bd_rcpt"/>
</dbReference>
<organism evidence="22 23">
    <name type="scientific">Ceratotherium simum simum</name>
    <name type="common">Southern white rhinoceros</name>
    <dbReference type="NCBI Taxonomy" id="73337"/>
    <lineage>
        <taxon>Eukaryota</taxon>
        <taxon>Metazoa</taxon>
        <taxon>Chordata</taxon>
        <taxon>Craniata</taxon>
        <taxon>Vertebrata</taxon>
        <taxon>Euteleostomi</taxon>
        <taxon>Mammalia</taxon>
        <taxon>Eutheria</taxon>
        <taxon>Laurasiatheria</taxon>
        <taxon>Perissodactyla</taxon>
        <taxon>Rhinocerotidae</taxon>
        <taxon>Ceratotherium</taxon>
    </lineage>
</organism>
<evidence type="ECO:0000256" key="13">
    <source>
        <dbReference type="ARBA" id="ARBA00023239"/>
    </source>
</evidence>
<reference evidence="23" key="1">
    <citation type="submission" date="2025-08" db="UniProtKB">
        <authorList>
            <consortium name="RefSeq"/>
        </authorList>
    </citation>
    <scope>IDENTIFICATION</scope>
</reference>
<keyword evidence="14 16" id="KW-0141">cGMP biosynthesis</keyword>
<dbReference type="InterPro" id="IPR001245">
    <property type="entry name" value="Ser-Thr/Tyr_kinase_cat_dom"/>
</dbReference>
<evidence type="ECO:0000256" key="4">
    <source>
        <dbReference type="ARBA" id="ARBA00022475"/>
    </source>
</evidence>
<evidence type="ECO:0000259" key="21">
    <source>
        <dbReference type="PROSITE" id="PS50125"/>
    </source>
</evidence>
<dbReference type="EC" id="4.6.1.2" evidence="3 16"/>